<dbReference type="GO" id="GO:0030145">
    <property type="term" value="F:manganese ion binding"/>
    <property type="evidence" value="ECO:0007669"/>
    <property type="project" value="UniProtKB-UniRule"/>
</dbReference>
<keyword evidence="12 17" id="KW-0464">Manganese</keyword>
<evidence type="ECO:0000256" key="3">
    <source>
        <dbReference type="ARBA" id="ARBA00006492"/>
    </source>
</evidence>
<dbReference type="OrthoDB" id="440755at2759"/>
<feature type="compositionally biased region" description="Basic and acidic residues" evidence="18">
    <location>
        <begin position="232"/>
        <end position="244"/>
    </location>
</feature>
<evidence type="ECO:0000256" key="18">
    <source>
        <dbReference type="SAM" id="MobiDB-lite"/>
    </source>
</evidence>
<evidence type="ECO:0000256" key="1">
    <source>
        <dbReference type="ARBA" id="ARBA00004323"/>
    </source>
</evidence>
<evidence type="ECO:0000256" key="10">
    <source>
        <dbReference type="ARBA" id="ARBA00023034"/>
    </source>
</evidence>
<dbReference type="GO" id="GO:0003827">
    <property type="term" value="F:alpha-1,3-mannosylglycoprotein 2-beta-N-acetylglucosaminyltransferase activity"/>
    <property type="evidence" value="ECO:0007669"/>
    <property type="project" value="UniProtKB-UniRule"/>
</dbReference>
<evidence type="ECO:0000256" key="5">
    <source>
        <dbReference type="ARBA" id="ARBA00022679"/>
    </source>
</evidence>
<dbReference type="InterPro" id="IPR004139">
    <property type="entry name" value="Glyco_trans_13"/>
</dbReference>
<evidence type="ECO:0000256" key="4">
    <source>
        <dbReference type="ARBA" id="ARBA00022676"/>
    </source>
</evidence>
<dbReference type="InterPro" id="IPR029044">
    <property type="entry name" value="Nucleotide-diphossugar_trans"/>
</dbReference>
<dbReference type="PANTHER" id="PTHR10468">
    <property type="entry name" value="PROTEIN O-LINKED-MANNOSE BETA-1,2-N-ACETYLGLUCOSAMINYLTRANSFERASE 1/ALPHA-1,3-MANNOSYL-GLYCOPROTEIN 2-BETA-N-ACETYLGLUCOSAMINYLTRANSFERASE"/>
    <property type="match status" value="1"/>
</dbReference>
<dbReference type="InterPro" id="IPR052261">
    <property type="entry name" value="Glycosyltransferase_13"/>
</dbReference>
<sequence length="273" mass="31919">MINRRHWLQVRKVWPKTQYDDFLRLYMLNNRLVCVRPELSRTFNIGRNGGRVLSGKNGYSSTFYHNYLSRMALNSFNVTLLDSSIDKVIGRSADIKLEKFARSLPVTNVSTLLSQPKPPSAVRLRYASAEEFIGIAERIGAIPEVWFGAPRASILGISVMSLRRTRVYIVPDKRLPITKKILTPEHVQKKQKKDPKKKNDSKKKVVTKKKQDPKQKKDYKKKKNLKKQKDQKKKEDPKQKEDPKKKKNLKKQKDQKKKEDPKQKVDPKKKEDR</sequence>
<dbReference type="Proteomes" id="UP000215902">
    <property type="component" value="Unassembled WGS sequence"/>
</dbReference>
<evidence type="ECO:0000256" key="6">
    <source>
        <dbReference type="ARBA" id="ARBA00022692"/>
    </source>
</evidence>
<keyword evidence="4 17" id="KW-0328">Glycosyltransferase</keyword>
<feature type="compositionally biased region" description="Basic and acidic residues" evidence="18">
    <location>
        <begin position="256"/>
        <end position="273"/>
    </location>
</feature>
<comment type="cofactor">
    <cofactor evidence="17">
        <name>Mn(2+)</name>
        <dbReference type="ChEBI" id="CHEBI:29035"/>
    </cofactor>
    <text evidence="17">The cofactor is mostly bound to the substrate.</text>
</comment>
<keyword evidence="8 17" id="KW-0735">Signal-anchor</keyword>
<evidence type="ECO:0000313" key="19">
    <source>
        <dbReference type="EMBL" id="PAA77108.1"/>
    </source>
</evidence>
<keyword evidence="10 17" id="KW-0333">Golgi apparatus</keyword>
<dbReference type="Gene3D" id="3.10.180.20">
    <property type="entry name" value="N-Acetylglucosaminyltransferase I, Domain 2"/>
    <property type="match status" value="1"/>
</dbReference>
<evidence type="ECO:0000256" key="13">
    <source>
        <dbReference type="ARBA" id="ARBA00037706"/>
    </source>
</evidence>
<organism evidence="19 20">
    <name type="scientific">Macrostomum lignano</name>
    <dbReference type="NCBI Taxonomy" id="282301"/>
    <lineage>
        <taxon>Eukaryota</taxon>
        <taxon>Metazoa</taxon>
        <taxon>Spiralia</taxon>
        <taxon>Lophotrochozoa</taxon>
        <taxon>Platyhelminthes</taxon>
        <taxon>Rhabditophora</taxon>
        <taxon>Macrostomorpha</taxon>
        <taxon>Macrostomida</taxon>
        <taxon>Macrostomidae</taxon>
        <taxon>Macrostomum</taxon>
    </lineage>
</organism>
<name>A0A267FTG0_9PLAT</name>
<evidence type="ECO:0000256" key="2">
    <source>
        <dbReference type="ARBA" id="ARBA00004922"/>
    </source>
</evidence>
<accession>A0A267FTG0</accession>
<evidence type="ECO:0000256" key="15">
    <source>
        <dbReference type="ARBA" id="ARBA00041712"/>
    </source>
</evidence>
<evidence type="ECO:0000256" key="14">
    <source>
        <dbReference type="ARBA" id="ARBA00038949"/>
    </source>
</evidence>
<dbReference type="UniPathway" id="UPA00378"/>
<reference evidence="19 20" key="1">
    <citation type="submission" date="2017-06" db="EMBL/GenBank/DDBJ databases">
        <title>A platform for efficient transgenesis in Macrostomum lignano, a flatworm model organism for stem cell research.</title>
        <authorList>
            <person name="Berezikov E."/>
        </authorList>
    </citation>
    <scope>NUCLEOTIDE SEQUENCE [LARGE SCALE GENOMIC DNA]</scope>
    <source>
        <strain evidence="19">DV1</strain>
        <tissue evidence="19">Whole organism</tissue>
    </source>
</reference>
<comment type="caution">
    <text evidence="19">The sequence shown here is derived from an EMBL/GenBank/DDBJ whole genome shotgun (WGS) entry which is preliminary data.</text>
</comment>
<comment type="subcellular location">
    <subcellularLocation>
        <location evidence="1 17">Golgi apparatus membrane</location>
        <topology evidence="1 17">Single-pass type II membrane protein</topology>
    </subcellularLocation>
</comment>
<keyword evidence="9" id="KW-1133">Transmembrane helix</keyword>
<feature type="compositionally biased region" description="Basic residues" evidence="18">
    <location>
        <begin position="189"/>
        <end position="208"/>
    </location>
</feature>
<dbReference type="Gene3D" id="3.90.550.10">
    <property type="entry name" value="Spore Coat Polysaccharide Biosynthesis Protein SpsA, Chain A"/>
    <property type="match status" value="1"/>
</dbReference>
<dbReference type="GO" id="GO:0000139">
    <property type="term" value="C:Golgi membrane"/>
    <property type="evidence" value="ECO:0007669"/>
    <property type="project" value="UniProtKB-SubCell"/>
</dbReference>
<dbReference type="Pfam" id="PF03071">
    <property type="entry name" value="GNT-I"/>
    <property type="match status" value="1"/>
</dbReference>
<proteinExistence type="inferred from homology"/>
<dbReference type="AlphaFoldDB" id="A0A267FTG0"/>
<dbReference type="PANTHER" id="PTHR10468:SF0">
    <property type="entry name" value="ALPHA-1,3-MANNOSYL-GLYCOPROTEIN 2-BETA-N-ACETYLGLUCOSAMINYLTRANSFERASE"/>
    <property type="match status" value="1"/>
</dbReference>
<evidence type="ECO:0000256" key="16">
    <source>
        <dbReference type="ARBA" id="ARBA00049421"/>
    </source>
</evidence>
<keyword evidence="6" id="KW-0812">Transmembrane</keyword>
<dbReference type="EC" id="2.4.1.101" evidence="14 17"/>
<evidence type="ECO:0000256" key="9">
    <source>
        <dbReference type="ARBA" id="ARBA00022989"/>
    </source>
</evidence>
<keyword evidence="20" id="KW-1185">Reference proteome</keyword>
<comment type="similarity">
    <text evidence="3 17">Belongs to the glycosyltransferase 13 family.</text>
</comment>
<keyword evidence="5" id="KW-0808">Transferase</keyword>
<evidence type="ECO:0000256" key="8">
    <source>
        <dbReference type="ARBA" id="ARBA00022968"/>
    </source>
</evidence>
<evidence type="ECO:0000313" key="20">
    <source>
        <dbReference type="Proteomes" id="UP000215902"/>
    </source>
</evidence>
<evidence type="ECO:0000256" key="11">
    <source>
        <dbReference type="ARBA" id="ARBA00023136"/>
    </source>
</evidence>
<gene>
    <name evidence="19" type="ORF">BOX15_Mlig013550g1</name>
</gene>
<evidence type="ECO:0000256" key="17">
    <source>
        <dbReference type="RuleBase" id="RU368119"/>
    </source>
</evidence>
<evidence type="ECO:0000256" key="7">
    <source>
        <dbReference type="ARBA" id="ARBA00022723"/>
    </source>
</evidence>
<dbReference type="EMBL" id="NIVC01000764">
    <property type="protein sequence ID" value="PAA77108.1"/>
    <property type="molecule type" value="Genomic_DNA"/>
</dbReference>
<feature type="compositionally biased region" description="Basic residues" evidence="18">
    <location>
        <begin position="217"/>
        <end position="231"/>
    </location>
</feature>
<comment type="catalytic activity">
    <reaction evidence="16 17">
        <text>N(4)-(alpha-D-Man-(1-&gt;3)-[alpha-D-Man-(1-&gt;3)-[alpha-D-Man-(1-&gt;6)]-alpha-D-Man-(1-&gt;6)]-beta-D-Man-(1-&gt;4)-beta-D-GlcNAc-(1-&gt;4)-beta-D-GlcNAc)-L-asparaginyl-[protein] (N-glucan mannose isomer 5A1,2) + UDP-N-acetyl-alpha-D-glucosamine = N(4)-{beta-D-GlcNAc-(1-&gt;2)-alpha-D-Man-(1-&gt;3)-[alpha-D-Man-(1-&gt;3)-[alpha-D-Man-(1-&gt;6)]-alpha-D-Man-(1-&gt;6)]-beta-D-Man-(1-&gt;4)-beta-D-GlcNAc-(1-&gt;4)-beta-D-GlcNAc}-L-asparaginyl-[protein] + UDP + H(+)</text>
        <dbReference type="Rhea" id="RHEA:11456"/>
        <dbReference type="Rhea" id="RHEA-COMP:14367"/>
        <dbReference type="Rhea" id="RHEA-COMP:14368"/>
        <dbReference type="ChEBI" id="CHEBI:15378"/>
        <dbReference type="ChEBI" id="CHEBI:57705"/>
        <dbReference type="ChEBI" id="CHEBI:58223"/>
        <dbReference type="ChEBI" id="CHEBI:59087"/>
        <dbReference type="ChEBI" id="CHEBI:60625"/>
        <dbReference type="EC" id="2.4.1.101"/>
    </reaction>
</comment>
<evidence type="ECO:0000256" key="12">
    <source>
        <dbReference type="ARBA" id="ARBA00023211"/>
    </source>
</evidence>
<keyword evidence="11" id="KW-0472">Membrane</keyword>
<feature type="region of interest" description="Disordered" evidence="18">
    <location>
        <begin position="181"/>
        <end position="273"/>
    </location>
</feature>
<protein>
    <recommendedName>
        <fullName evidence="14 17">Alpha-1,3-mannosyl-glycoprotein 2-beta-N-acetylglucosaminyltransferase</fullName>
        <shortName evidence="17">GNT-I</shortName>
        <shortName evidence="17">GlcNAc-T I</shortName>
        <ecNumber evidence="14 17">2.4.1.101</ecNumber>
    </recommendedName>
    <alternativeName>
        <fullName evidence="15 17">N-glycosyl-oligosaccharide-glycoprotein N-acetylglucosaminyltransferase I</fullName>
    </alternativeName>
</protein>
<comment type="pathway">
    <text evidence="2 17">Protein modification; protein glycosylation.</text>
</comment>
<comment type="function">
    <text evidence="13 17">Initiates complex N-linked carbohydrate formation. Essential for the conversion of high-mannose to hybrid and complex N-glycans.</text>
</comment>
<keyword evidence="7 17" id="KW-0479">Metal-binding</keyword>
<dbReference type="STRING" id="282301.A0A267FTG0"/>
<feature type="compositionally biased region" description="Basic residues" evidence="18">
    <location>
        <begin position="245"/>
        <end position="255"/>
    </location>
</feature>